<feature type="chain" id="PRO_5045690370" evidence="1">
    <location>
        <begin position="23"/>
        <end position="108"/>
    </location>
</feature>
<dbReference type="Proteomes" id="UP001580407">
    <property type="component" value="Unassembled WGS sequence"/>
</dbReference>
<gene>
    <name evidence="2" type="ORF">ACE3NQ_18255</name>
</gene>
<keyword evidence="3" id="KW-1185">Reference proteome</keyword>
<evidence type="ECO:0000313" key="2">
    <source>
        <dbReference type="EMBL" id="MFB5682863.1"/>
    </source>
</evidence>
<name>A0ABV5BAY7_9BACL</name>
<sequence>MISVLALSAVALTGISTSIIHANSDVQSVTYTDVQSDSESVVYTPLPPSLQNQVPDQIYTENGHYVKTDLPEENFSQDEVVHDFRQTTVQTKVIIDYGNTYVKVEDSK</sequence>
<keyword evidence="1" id="KW-0732">Signal</keyword>
<accession>A0ABV5BAY7</accession>
<feature type="signal peptide" evidence="1">
    <location>
        <begin position="1"/>
        <end position="22"/>
    </location>
</feature>
<comment type="caution">
    <text evidence="2">The sequence shown here is derived from an EMBL/GenBank/DDBJ whole genome shotgun (WGS) entry which is preliminary data.</text>
</comment>
<reference evidence="2 3" key="1">
    <citation type="submission" date="2024-09" db="EMBL/GenBank/DDBJ databases">
        <authorList>
            <person name="Ruan L."/>
        </authorList>
    </citation>
    <scope>NUCLEOTIDE SEQUENCE [LARGE SCALE GENOMIC DNA]</scope>
    <source>
        <strain evidence="2 3">D33</strain>
    </source>
</reference>
<organism evidence="2 3">
    <name type="scientific">Paenibacillus terreus</name>
    <dbReference type="NCBI Taxonomy" id="1387834"/>
    <lineage>
        <taxon>Bacteria</taxon>
        <taxon>Bacillati</taxon>
        <taxon>Bacillota</taxon>
        <taxon>Bacilli</taxon>
        <taxon>Bacillales</taxon>
        <taxon>Paenibacillaceae</taxon>
        <taxon>Paenibacillus</taxon>
    </lineage>
</organism>
<dbReference type="RefSeq" id="WP_375526611.1">
    <property type="nucleotide sequence ID" value="NZ_JBHILM010000021.1"/>
</dbReference>
<evidence type="ECO:0000256" key="1">
    <source>
        <dbReference type="SAM" id="SignalP"/>
    </source>
</evidence>
<evidence type="ECO:0000313" key="3">
    <source>
        <dbReference type="Proteomes" id="UP001580407"/>
    </source>
</evidence>
<dbReference type="EMBL" id="JBHILM010000021">
    <property type="protein sequence ID" value="MFB5682863.1"/>
    <property type="molecule type" value="Genomic_DNA"/>
</dbReference>
<proteinExistence type="predicted"/>
<protein>
    <submittedName>
        <fullName evidence="2">Uncharacterized protein</fullName>
    </submittedName>
</protein>